<dbReference type="EMBL" id="CACVAX010000043">
    <property type="protein sequence ID" value="CAA6815812.1"/>
    <property type="molecule type" value="Genomic_DNA"/>
</dbReference>
<organism evidence="1">
    <name type="scientific">uncultured Sulfurovum sp</name>
    <dbReference type="NCBI Taxonomy" id="269237"/>
    <lineage>
        <taxon>Bacteria</taxon>
        <taxon>Pseudomonadati</taxon>
        <taxon>Campylobacterota</taxon>
        <taxon>Epsilonproteobacteria</taxon>
        <taxon>Campylobacterales</taxon>
        <taxon>Sulfurovaceae</taxon>
        <taxon>Sulfurovum</taxon>
        <taxon>environmental samples</taxon>
    </lineage>
</organism>
<accession>A0A6S6TJM3</accession>
<dbReference type="AlphaFoldDB" id="A0A6S6TJM3"/>
<gene>
    <name evidence="1" type="ORF">HELGO_WM6876</name>
</gene>
<evidence type="ECO:0000313" key="1">
    <source>
        <dbReference type="EMBL" id="CAA6815812.1"/>
    </source>
</evidence>
<name>A0A6S6TJM3_9BACT</name>
<protein>
    <submittedName>
        <fullName evidence="1">Uncharacterized protein</fullName>
    </submittedName>
</protein>
<sequence length="59" mass="7264">MRKIMFLGLCIVSTLFLGTDQIKKKEYNKSMKKEPRKYKVYKRLTETEKEMIYKMHEEK</sequence>
<reference evidence="1" key="1">
    <citation type="submission" date="2020-01" db="EMBL/GenBank/DDBJ databases">
        <authorList>
            <person name="Meier V. D."/>
            <person name="Meier V D."/>
        </authorList>
    </citation>
    <scope>NUCLEOTIDE SEQUENCE</scope>
    <source>
        <strain evidence="1">HLG_WM_MAG_04</strain>
    </source>
</reference>
<proteinExistence type="predicted"/>
<feature type="non-terminal residue" evidence="1">
    <location>
        <position position="59"/>
    </location>
</feature>